<keyword evidence="1" id="KW-0175">Coiled coil</keyword>
<dbReference type="Gene3D" id="3.30.450.40">
    <property type="match status" value="1"/>
</dbReference>
<gene>
    <name evidence="3" type="ORF">SAMN05660653_02770</name>
</gene>
<dbReference type="InterPro" id="IPR001763">
    <property type="entry name" value="Rhodanese-like_dom"/>
</dbReference>
<dbReference type="PROSITE" id="PS50206">
    <property type="entry name" value="RHODANESE_3"/>
    <property type="match status" value="1"/>
</dbReference>
<name>A0A1G6EDF7_9BACT</name>
<proteinExistence type="predicted"/>
<dbReference type="InterPro" id="IPR029016">
    <property type="entry name" value="GAF-like_dom_sf"/>
</dbReference>
<dbReference type="InterPro" id="IPR036873">
    <property type="entry name" value="Rhodanese-like_dom_sf"/>
</dbReference>
<accession>A0A1G6EDF7</accession>
<dbReference type="AlphaFoldDB" id="A0A1G6EDF7"/>
<dbReference type="STRING" id="617002.SAMN05660653_02770"/>
<organism evidence="3 4">
    <name type="scientific">Desulfonatronum thiosulfatophilum</name>
    <dbReference type="NCBI Taxonomy" id="617002"/>
    <lineage>
        <taxon>Bacteria</taxon>
        <taxon>Pseudomonadati</taxon>
        <taxon>Thermodesulfobacteriota</taxon>
        <taxon>Desulfovibrionia</taxon>
        <taxon>Desulfovibrionales</taxon>
        <taxon>Desulfonatronaceae</taxon>
        <taxon>Desulfonatronum</taxon>
    </lineage>
</organism>
<feature type="coiled-coil region" evidence="1">
    <location>
        <begin position="380"/>
        <end position="410"/>
    </location>
</feature>
<dbReference type="EMBL" id="FMXO01000017">
    <property type="protein sequence ID" value="SDB55378.1"/>
    <property type="molecule type" value="Genomic_DNA"/>
</dbReference>
<reference evidence="3 4" key="1">
    <citation type="submission" date="2016-10" db="EMBL/GenBank/DDBJ databases">
        <authorList>
            <person name="de Groot N.N."/>
        </authorList>
    </citation>
    <scope>NUCLEOTIDE SEQUENCE [LARGE SCALE GENOMIC DNA]</scope>
    <source>
        <strain evidence="3 4">ASO4-2</strain>
    </source>
</reference>
<evidence type="ECO:0000313" key="4">
    <source>
        <dbReference type="Proteomes" id="UP000198771"/>
    </source>
</evidence>
<dbReference type="SUPFAM" id="SSF52821">
    <property type="entry name" value="Rhodanese/Cell cycle control phosphatase"/>
    <property type="match status" value="1"/>
</dbReference>
<dbReference type="Proteomes" id="UP000198771">
    <property type="component" value="Unassembled WGS sequence"/>
</dbReference>
<sequence>MDHSHETNVSAPVNEERRDFQLNVLFETVRELSQLTDPSDVMKSFVLLSMGPLGTAQALLAAKDAQSGNETVALRGFAADFQDALDDLLTGLTDKVSAGEEMLPHQVRVVTMNENAKNEGLPESLRILVEWYVDRHCFGVLGYGPKVSGEPYDHQDEEFLLRLTSAFMDALKVSNVNETIRRLNDELRIRNENLHQALLISQETQTRLDQRYFHFRTVCDTTRELSGNLDKDSLLSSFLLSVMGAFSAQHGFIVLWNRDDQSISSIHRGYPVESVPDFDVQRLNQVFRALLHPPFVPSQGEKHYQVLDLDTLLSLGLDDTSQIAAAFLIDANFYGLMVVGNCLAQQKDGLSDEELFPTLLQGFLVSLGNALAFETIQKLNSDLLQRNAELRQTLEDLQQSRQTISLLEAAANRINSLLKTETLRIKRVTLVDCMALFMISLFLGLIFNVTSPGRIPVRPETWSLPPPNLIDVSWARLKHASQGSIFLDARPVEFYNQTRIAGAESLPLNLFEFVYSMRFAQLDPKTDIVVYGRNVSRRYDELVAAKLAERGMVNVRVMDGGLRQWQRQGLPVEP</sequence>
<dbReference type="SMART" id="SM00450">
    <property type="entry name" value="RHOD"/>
    <property type="match status" value="1"/>
</dbReference>
<protein>
    <submittedName>
        <fullName evidence="3">Rhodanese-like domain-containing protein</fullName>
    </submittedName>
</protein>
<feature type="domain" description="Rhodanese" evidence="2">
    <location>
        <begin position="480"/>
        <end position="574"/>
    </location>
</feature>
<evidence type="ECO:0000256" key="1">
    <source>
        <dbReference type="SAM" id="Coils"/>
    </source>
</evidence>
<evidence type="ECO:0000259" key="2">
    <source>
        <dbReference type="PROSITE" id="PS50206"/>
    </source>
</evidence>
<evidence type="ECO:0000313" key="3">
    <source>
        <dbReference type="EMBL" id="SDB55378.1"/>
    </source>
</evidence>
<dbReference type="Gene3D" id="3.40.250.10">
    <property type="entry name" value="Rhodanese-like domain"/>
    <property type="match status" value="1"/>
</dbReference>
<dbReference type="CDD" id="cd00158">
    <property type="entry name" value="RHOD"/>
    <property type="match status" value="1"/>
</dbReference>
<dbReference type="SUPFAM" id="SSF55781">
    <property type="entry name" value="GAF domain-like"/>
    <property type="match status" value="1"/>
</dbReference>
<keyword evidence="4" id="KW-1185">Reference proteome</keyword>
<dbReference type="Pfam" id="PF00581">
    <property type="entry name" value="Rhodanese"/>
    <property type="match status" value="1"/>
</dbReference>